<evidence type="ECO:0000313" key="2">
    <source>
        <dbReference type="Proteomes" id="UP001597361"/>
    </source>
</evidence>
<sequence length="172" mass="19405">MKTPLKYINKIGILIFFITAIFVQSHAQSTKDFHPIIVKKGFFSTKYFYDDQTIESPYGLQIPLMQLDDPKVTKDYNVFKKAAKTAKIVNLISSGFSLYVFFNRDRMPGGTYWSALGTAGAVSAFFNIRSGIFLDKAVKKYNNTISGPEFGFQYDKPHLGNGILKLGISQKF</sequence>
<name>A0ABW4VLY1_9BACT</name>
<comment type="caution">
    <text evidence="1">The sequence shown here is derived from an EMBL/GenBank/DDBJ whole genome shotgun (WGS) entry which is preliminary data.</text>
</comment>
<evidence type="ECO:0000313" key="1">
    <source>
        <dbReference type="EMBL" id="MFD2035392.1"/>
    </source>
</evidence>
<organism evidence="1 2">
    <name type="scientific">Belliella marina</name>
    <dbReference type="NCBI Taxonomy" id="1644146"/>
    <lineage>
        <taxon>Bacteria</taxon>
        <taxon>Pseudomonadati</taxon>
        <taxon>Bacteroidota</taxon>
        <taxon>Cytophagia</taxon>
        <taxon>Cytophagales</taxon>
        <taxon>Cyclobacteriaceae</taxon>
        <taxon>Belliella</taxon>
    </lineage>
</organism>
<accession>A0ABW4VLY1</accession>
<keyword evidence="2" id="KW-1185">Reference proteome</keyword>
<reference evidence="2" key="1">
    <citation type="journal article" date="2019" name="Int. J. Syst. Evol. Microbiol.">
        <title>The Global Catalogue of Microorganisms (GCM) 10K type strain sequencing project: providing services to taxonomists for standard genome sequencing and annotation.</title>
        <authorList>
            <consortium name="The Broad Institute Genomics Platform"/>
            <consortium name="The Broad Institute Genome Sequencing Center for Infectious Disease"/>
            <person name="Wu L."/>
            <person name="Ma J."/>
        </authorList>
    </citation>
    <scope>NUCLEOTIDE SEQUENCE [LARGE SCALE GENOMIC DNA]</scope>
    <source>
        <strain evidence="2">CGMCC 1.15180</strain>
    </source>
</reference>
<proteinExistence type="predicted"/>
<evidence type="ECO:0008006" key="3">
    <source>
        <dbReference type="Google" id="ProtNLM"/>
    </source>
</evidence>
<protein>
    <recommendedName>
        <fullName evidence="3">DUF5683 domain-containing protein</fullName>
    </recommendedName>
</protein>
<dbReference type="Proteomes" id="UP001597361">
    <property type="component" value="Unassembled WGS sequence"/>
</dbReference>
<gene>
    <name evidence="1" type="ORF">ACFSKL_11350</name>
</gene>
<dbReference type="RefSeq" id="WP_376886351.1">
    <property type="nucleotide sequence ID" value="NZ_JBHUHR010000031.1"/>
</dbReference>
<dbReference type="EMBL" id="JBHUHR010000031">
    <property type="protein sequence ID" value="MFD2035392.1"/>
    <property type="molecule type" value="Genomic_DNA"/>
</dbReference>